<evidence type="ECO:0000256" key="8">
    <source>
        <dbReference type="ARBA" id="ARBA00023212"/>
    </source>
</evidence>
<evidence type="ECO:0000256" key="9">
    <source>
        <dbReference type="ARBA" id="ARBA00025362"/>
    </source>
</evidence>
<dbReference type="FunFam" id="3.30.450.30:FF:000002">
    <property type="entry name" value="Dynein light chain roadblock"/>
    <property type="match status" value="1"/>
</dbReference>
<dbReference type="Pfam" id="PF03259">
    <property type="entry name" value="Robl_LC7"/>
    <property type="match status" value="1"/>
</dbReference>
<gene>
    <name evidence="13" type="primary">LOC102839544</name>
</gene>
<name>A0A9B0T8C2_CHRAS</name>
<sequence>MPMPSDGFLDMSKANRAVSPKEWQGSSSKRSPKPQQETEQRASWPTEQVKLSRLGDPEPHPPPRGLGLPPLEVPTQTAQKQLGMQETEAEGDTPISRHRGHRSPAKLTLKDLSLPAEEHTVGSCLRSPTEARKLSANFWAKEPPSKHAGATEVEEILKRIQSHKGVIGTMVVNAEGIPIRTTLDNSTTVQYAGLLHQLTMKAKSTVRDIDPQNDLTFLRIRSKKHEIMVAPDKEYLLIVIQNPCE</sequence>
<keyword evidence="12" id="KW-1185">Reference proteome</keyword>
<keyword evidence="6" id="KW-0243">Dynein</keyword>
<dbReference type="Gene3D" id="3.30.450.30">
    <property type="entry name" value="Dynein light chain 2a, cytoplasmic"/>
    <property type="match status" value="1"/>
</dbReference>
<feature type="domain" description="Roadblock/LAMTOR2" evidence="11">
    <location>
        <begin position="153"/>
        <end position="241"/>
    </location>
</feature>
<dbReference type="OrthoDB" id="9985637at2759"/>
<feature type="compositionally biased region" description="Polar residues" evidence="10">
    <location>
        <begin position="75"/>
        <end position="84"/>
    </location>
</feature>
<reference evidence="13" key="1">
    <citation type="submission" date="2025-08" db="UniProtKB">
        <authorList>
            <consortium name="RefSeq"/>
        </authorList>
    </citation>
    <scope>IDENTIFICATION</scope>
    <source>
        <tissue evidence="13">Spleen</tissue>
    </source>
</reference>
<accession>A0A9B0T8C2</accession>
<dbReference type="PANTHER" id="PTHR10779">
    <property type="entry name" value="DYNEIN LIGHT CHAIN ROADBLOCK"/>
    <property type="match status" value="1"/>
</dbReference>
<dbReference type="GeneID" id="102839544"/>
<dbReference type="RefSeq" id="XP_006860363.1">
    <property type="nucleotide sequence ID" value="XM_006860301.1"/>
</dbReference>
<comment type="function">
    <text evidence="9">Acts as one of several non-catalytic accessory components of the cytoplasmic dynein 1 complex that are thought to be involved in linking dynein to cargos and to adapter proteins that regulate dynein function. Cytoplasmic dynein 1 acts as a motor for the intracellular retrograde motility of vesicles and organelles along microtubules.</text>
</comment>
<dbReference type="SUPFAM" id="SSF103196">
    <property type="entry name" value="Roadblock/LC7 domain"/>
    <property type="match status" value="1"/>
</dbReference>
<evidence type="ECO:0000256" key="7">
    <source>
        <dbReference type="ARBA" id="ARBA00023175"/>
    </source>
</evidence>
<keyword evidence="8" id="KW-0206">Cytoskeleton</keyword>
<organism evidence="12 13">
    <name type="scientific">Chrysochloris asiatica</name>
    <name type="common">Cape golden mole</name>
    <dbReference type="NCBI Taxonomy" id="185453"/>
    <lineage>
        <taxon>Eukaryota</taxon>
        <taxon>Metazoa</taxon>
        <taxon>Chordata</taxon>
        <taxon>Craniata</taxon>
        <taxon>Vertebrata</taxon>
        <taxon>Euteleostomi</taxon>
        <taxon>Mammalia</taxon>
        <taxon>Eutheria</taxon>
        <taxon>Afrotheria</taxon>
        <taxon>Chrysochloridae</taxon>
        <taxon>Chrysochlorinae</taxon>
        <taxon>Chrysochloris</taxon>
    </lineage>
</organism>
<proteinExistence type="inferred from homology"/>
<evidence type="ECO:0000256" key="2">
    <source>
        <dbReference type="ARBA" id="ARBA00007191"/>
    </source>
</evidence>
<comment type="subcellular location">
    <subcellularLocation>
        <location evidence="1">Cytoplasm</location>
        <location evidence="1">Cytoskeleton</location>
    </subcellularLocation>
</comment>
<evidence type="ECO:0000256" key="4">
    <source>
        <dbReference type="ARBA" id="ARBA00022490"/>
    </source>
</evidence>
<keyword evidence="7" id="KW-0505">Motor protein</keyword>
<evidence type="ECO:0000256" key="6">
    <source>
        <dbReference type="ARBA" id="ARBA00023017"/>
    </source>
</evidence>
<keyword evidence="3" id="KW-0813">Transport</keyword>
<comment type="similarity">
    <text evidence="2">Belongs to the GAMAD family.</text>
</comment>
<feature type="region of interest" description="Disordered" evidence="10">
    <location>
        <begin position="1"/>
        <end position="104"/>
    </location>
</feature>
<evidence type="ECO:0000313" key="12">
    <source>
        <dbReference type="Proteomes" id="UP000504623"/>
    </source>
</evidence>
<evidence type="ECO:0000256" key="5">
    <source>
        <dbReference type="ARBA" id="ARBA00022701"/>
    </source>
</evidence>
<evidence type="ECO:0000256" key="3">
    <source>
        <dbReference type="ARBA" id="ARBA00022448"/>
    </source>
</evidence>
<evidence type="ECO:0000313" key="13">
    <source>
        <dbReference type="RefSeq" id="XP_006860363.1"/>
    </source>
</evidence>
<feature type="compositionally biased region" description="Low complexity" evidence="10">
    <location>
        <begin position="65"/>
        <end position="74"/>
    </location>
</feature>
<dbReference type="SMART" id="SM00960">
    <property type="entry name" value="Robl_LC7"/>
    <property type="match status" value="1"/>
</dbReference>
<dbReference type="InterPro" id="IPR004942">
    <property type="entry name" value="Roadblock/LAMTOR2_dom"/>
</dbReference>
<dbReference type="GO" id="GO:0005874">
    <property type="term" value="C:microtubule"/>
    <property type="evidence" value="ECO:0007669"/>
    <property type="project" value="UniProtKB-KW"/>
</dbReference>
<evidence type="ECO:0000256" key="1">
    <source>
        <dbReference type="ARBA" id="ARBA00004245"/>
    </source>
</evidence>
<dbReference type="AlphaFoldDB" id="A0A9B0T8C2"/>
<keyword evidence="5" id="KW-0493">Microtubule</keyword>
<protein>
    <submittedName>
        <fullName evidence="13">Uncharacterized protein LOC102839544</fullName>
    </submittedName>
</protein>
<keyword evidence="4" id="KW-0963">Cytoplasm</keyword>
<feature type="compositionally biased region" description="Polar residues" evidence="10">
    <location>
        <begin position="24"/>
        <end position="46"/>
    </location>
</feature>
<dbReference type="GO" id="GO:0030286">
    <property type="term" value="C:dynein complex"/>
    <property type="evidence" value="ECO:0007669"/>
    <property type="project" value="UniProtKB-KW"/>
</dbReference>
<dbReference type="Proteomes" id="UP000504623">
    <property type="component" value="Unplaced"/>
</dbReference>
<evidence type="ECO:0000256" key="10">
    <source>
        <dbReference type="SAM" id="MobiDB-lite"/>
    </source>
</evidence>
<evidence type="ECO:0000259" key="11">
    <source>
        <dbReference type="SMART" id="SM00960"/>
    </source>
</evidence>